<accession>A0A151GJX8</accession>
<evidence type="ECO:0000256" key="2">
    <source>
        <dbReference type="SAM" id="SignalP"/>
    </source>
</evidence>
<dbReference type="GeneID" id="63717067"/>
<keyword evidence="2" id="KW-0732">Signal</keyword>
<dbReference type="InParanoid" id="A0A151GJX8"/>
<dbReference type="Proteomes" id="UP000076580">
    <property type="component" value="Chromosome 02"/>
</dbReference>
<feature type="chain" id="PRO_5007580598" description="Infection structure specific protein" evidence="2">
    <location>
        <begin position="18"/>
        <end position="220"/>
    </location>
</feature>
<comment type="caution">
    <text evidence="3">The sequence shown here is derived from an EMBL/GenBank/DDBJ whole genome shotgun (WGS) entry which is preliminary data.</text>
</comment>
<evidence type="ECO:0000313" key="3">
    <source>
        <dbReference type="EMBL" id="KYK57415.1"/>
    </source>
</evidence>
<name>A0A151GJX8_DRECN</name>
<dbReference type="AlphaFoldDB" id="A0A151GJX8"/>
<dbReference type="EMBL" id="LAYC01000002">
    <property type="protein sequence ID" value="KYK57415.1"/>
    <property type="molecule type" value="Genomic_DNA"/>
</dbReference>
<dbReference type="STRING" id="98403.A0A151GJX8"/>
<evidence type="ECO:0000256" key="1">
    <source>
        <dbReference type="SAM" id="MobiDB-lite"/>
    </source>
</evidence>
<keyword evidence="4" id="KW-1185">Reference proteome</keyword>
<evidence type="ECO:0000313" key="4">
    <source>
        <dbReference type="Proteomes" id="UP000076580"/>
    </source>
</evidence>
<organism evidence="3 4">
    <name type="scientific">Drechmeria coniospora</name>
    <name type="common">Nematophagous fungus</name>
    <name type="synonym">Meria coniospora</name>
    <dbReference type="NCBI Taxonomy" id="98403"/>
    <lineage>
        <taxon>Eukaryota</taxon>
        <taxon>Fungi</taxon>
        <taxon>Dikarya</taxon>
        <taxon>Ascomycota</taxon>
        <taxon>Pezizomycotina</taxon>
        <taxon>Sordariomycetes</taxon>
        <taxon>Hypocreomycetidae</taxon>
        <taxon>Hypocreales</taxon>
        <taxon>Ophiocordycipitaceae</taxon>
        <taxon>Drechmeria</taxon>
    </lineage>
</organism>
<feature type="region of interest" description="Disordered" evidence="1">
    <location>
        <begin position="131"/>
        <end position="197"/>
    </location>
</feature>
<feature type="signal peptide" evidence="2">
    <location>
        <begin position="1"/>
        <end position="17"/>
    </location>
</feature>
<evidence type="ECO:0008006" key="5">
    <source>
        <dbReference type="Google" id="ProtNLM"/>
    </source>
</evidence>
<proteinExistence type="predicted"/>
<dbReference type="OrthoDB" id="3561078at2759"/>
<gene>
    <name evidence="3" type="ORF">DCS_04424</name>
</gene>
<reference evidence="3 4" key="1">
    <citation type="journal article" date="2016" name="Sci. Rep.">
        <title>Insights into Adaptations to a Near-Obligate Nematode Endoparasitic Lifestyle from the Finished Genome of Drechmeria coniospora.</title>
        <authorList>
            <person name="Zhang L."/>
            <person name="Zhou Z."/>
            <person name="Guo Q."/>
            <person name="Fokkens L."/>
            <person name="Miskei M."/>
            <person name="Pocsi I."/>
            <person name="Zhang W."/>
            <person name="Chen M."/>
            <person name="Wang L."/>
            <person name="Sun Y."/>
            <person name="Donzelli B.G."/>
            <person name="Gibson D.M."/>
            <person name="Nelson D.R."/>
            <person name="Luo J.G."/>
            <person name="Rep M."/>
            <person name="Liu H."/>
            <person name="Yang S."/>
            <person name="Wang J."/>
            <person name="Krasnoff S.B."/>
            <person name="Xu Y."/>
            <person name="Molnar I."/>
            <person name="Lin M."/>
        </authorList>
    </citation>
    <scope>NUCLEOTIDE SEQUENCE [LARGE SCALE GENOMIC DNA]</scope>
    <source>
        <strain evidence="3 4">ARSEF 6962</strain>
    </source>
</reference>
<protein>
    <recommendedName>
        <fullName evidence="5">Infection structure specific protein</fullName>
    </recommendedName>
</protein>
<sequence length="220" mass="22342">MQSNILLLSTFVASVSATVNVYAALEARNGVRADLVPRQTLDAKCQSILVSIGKSVPTAPPKLASELIAHPQTDPCHFTPPAGLDSEFSSYSSELVSWAEKNKDILNECAELSRFQDITADCSGAVASKTSATTTATTSSTNTASTSSTTTNTETTTSSSTTSTNTGSTTSSTTGTSTGTTTTTTSRTTTTSSSAIQAGAARETAMALAAMAAAGLAMAL</sequence>
<dbReference type="RefSeq" id="XP_040656767.1">
    <property type="nucleotide sequence ID" value="XM_040801734.1"/>
</dbReference>